<dbReference type="SMART" id="SM00823">
    <property type="entry name" value="PKS_PP"/>
    <property type="match status" value="6"/>
</dbReference>
<evidence type="ECO:0000256" key="1">
    <source>
        <dbReference type="ARBA" id="ARBA00004924"/>
    </source>
</evidence>
<dbReference type="InterPro" id="IPR020806">
    <property type="entry name" value="PKS_PP-bd"/>
</dbReference>
<feature type="domain" description="Carrier" evidence="8">
    <location>
        <begin position="3219"/>
        <end position="3293"/>
    </location>
</feature>
<dbReference type="InParanoid" id="H6C7F5"/>
<dbReference type="VEuPathDB" id="FungiDB:HMPREF1120_07636"/>
<dbReference type="eggNOG" id="KOG1178">
    <property type="taxonomic scope" value="Eukaryota"/>
</dbReference>
<dbReference type="InterPro" id="IPR001242">
    <property type="entry name" value="Condensation_dom"/>
</dbReference>
<organism evidence="9 10">
    <name type="scientific">Exophiala dermatitidis (strain ATCC 34100 / CBS 525.76 / NIH/UT8656)</name>
    <name type="common">Black yeast</name>
    <name type="synonym">Wangiella dermatitidis</name>
    <dbReference type="NCBI Taxonomy" id="858893"/>
    <lineage>
        <taxon>Eukaryota</taxon>
        <taxon>Fungi</taxon>
        <taxon>Dikarya</taxon>
        <taxon>Ascomycota</taxon>
        <taxon>Pezizomycotina</taxon>
        <taxon>Eurotiomycetes</taxon>
        <taxon>Chaetothyriomycetidae</taxon>
        <taxon>Chaetothyriales</taxon>
        <taxon>Herpotrichiellaceae</taxon>
        <taxon>Exophiala</taxon>
    </lineage>
</organism>
<dbReference type="STRING" id="858893.H6C7F5"/>
<accession>H6C7F5</accession>
<feature type="domain" description="Carrier" evidence="8">
    <location>
        <begin position="534"/>
        <end position="607"/>
    </location>
</feature>
<dbReference type="RefSeq" id="XP_009160112.1">
    <property type="nucleotide sequence ID" value="XM_009161864.1"/>
</dbReference>
<dbReference type="OMA" id="HHIVTEG"/>
<dbReference type="FunFam" id="3.30.300.30:FF:000033">
    <property type="entry name" value="Nonribosomal siderophore peptide synthase SidC"/>
    <property type="match status" value="1"/>
</dbReference>
<evidence type="ECO:0000313" key="10">
    <source>
        <dbReference type="Proteomes" id="UP000007304"/>
    </source>
</evidence>
<dbReference type="Pfam" id="PF00550">
    <property type="entry name" value="PP-binding"/>
    <property type="match status" value="6"/>
</dbReference>
<dbReference type="InterPro" id="IPR000873">
    <property type="entry name" value="AMP-dep_synth/lig_dom"/>
</dbReference>
<dbReference type="SUPFAM" id="SSF47336">
    <property type="entry name" value="ACP-like"/>
    <property type="match status" value="6"/>
</dbReference>
<dbReference type="Gene3D" id="3.30.559.30">
    <property type="entry name" value="Nonribosomal peptide synthetase, condensation domain"/>
    <property type="match status" value="6"/>
</dbReference>
<dbReference type="GO" id="GO:0016874">
    <property type="term" value="F:ligase activity"/>
    <property type="evidence" value="ECO:0007669"/>
    <property type="project" value="UniProtKB-KW"/>
</dbReference>
<dbReference type="GO" id="GO:0031169">
    <property type="term" value="P:ferrichrome biosynthetic process"/>
    <property type="evidence" value="ECO:0007669"/>
    <property type="project" value="UniProtKB-ARBA"/>
</dbReference>
<dbReference type="HOGENOM" id="CLU_000092_2_0_1"/>
<dbReference type="PROSITE" id="PS00455">
    <property type="entry name" value="AMP_BINDING"/>
    <property type="match status" value="1"/>
</dbReference>
<evidence type="ECO:0000256" key="5">
    <source>
        <dbReference type="ARBA" id="ARBA00029454"/>
    </source>
</evidence>
<evidence type="ECO:0000256" key="4">
    <source>
        <dbReference type="ARBA" id="ARBA00022598"/>
    </source>
</evidence>
<dbReference type="Pfam" id="PF00668">
    <property type="entry name" value="Condensation"/>
    <property type="match status" value="6"/>
</dbReference>
<feature type="domain" description="Carrier" evidence="8">
    <location>
        <begin position="2147"/>
        <end position="2223"/>
    </location>
</feature>
<dbReference type="PANTHER" id="PTHR45527:SF1">
    <property type="entry name" value="FATTY ACID SYNTHASE"/>
    <property type="match status" value="1"/>
</dbReference>
<protein>
    <recommendedName>
        <fullName evidence="6">Nonribosomal peptide synthetase sidC</fullName>
    </recommendedName>
    <alternativeName>
        <fullName evidence="7">Siderophore peptide synthetase C</fullName>
    </alternativeName>
</protein>
<dbReference type="InterPro" id="IPR010071">
    <property type="entry name" value="AA_adenyl_dom"/>
</dbReference>
<evidence type="ECO:0000313" key="9">
    <source>
        <dbReference type="EMBL" id="EHY59651.1"/>
    </source>
</evidence>
<dbReference type="Gene3D" id="3.30.300.30">
    <property type="match status" value="3"/>
</dbReference>
<dbReference type="PROSITE" id="PS00012">
    <property type="entry name" value="PHOSPHOPANTETHEINE"/>
    <property type="match status" value="5"/>
</dbReference>
<dbReference type="CDD" id="cd05918">
    <property type="entry name" value="A_NRPS_SidN3_like"/>
    <property type="match status" value="1"/>
</dbReference>
<dbReference type="InterPro" id="IPR036736">
    <property type="entry name" value="ACP-like_sf"/>
</dbReference>
<keyword evidence="2" id="KW-0596">Phosphopantetheine</keyword>
<evidence type="ECO:0000256" key="6">
    <source>
        <dbReference type="ARBA" id="ARBA00067294"/>
    </source>
</evidence>
<dbReference type="GO" id="GO:0031177">
    <property type="term" value="F:phosphopantetheine binding"/>
    <property type="evidence" value="ECO:0007669"/>
    <property type="project" value="InterPro"/>
</dbReference>
<dbReference type="FunFam" id="3.40.50.12780:FF:000024">
    <property type="entry name" value="Nonribosomal siderophore peptide synthase SidC"/>
    <property type="match status" value="2"/>
</dbReference>
<dbReference type="InterPro" id="IPR006162">
    <property type="entry name" value="Ppantetheine_attach_site"/>
</dbReference>
<comment type="similarity">
    <text evidence="5">Belongs to the NRP synthetase family.</text>
</comment>
<evidence type="ECO:0000256" key="2">
    <source>
        <dbReference type="ARBA" id="ARBA00022450"/>
    </source>
</evidence>
<dbReference type="NCBIfam" id="TIGR01733">
    <property type="entry name" value="AA-adenyl-dom"/>
    <property type="match status" value="1"/>
</dbReference>
<dbReference type="Gene3D" id="3.40.50.12780">
    <property type="entry name" value="N-terminal domain of ligase-like"/>
    <property type="match status" value="3"/>
</dbReference>
<evidence type="ECO:0000259" key="8">
    <source>
        <dbReference type="PROSITE" id="PS50075"/>
    </source>
</evidence>
<proteinExistence type="inferred from homology"/>
<evidence type="ECO:0000256" key="7">
    <source>
        <dbReference type="ARBA" id="ARBA00078302"/>
    </source>
</evidence>
<dbReference type="SUPFAM" id="SSF56801">
    <property type="entry name" value="Acetyl-CoA synthetase-like"/>
    <property type="match status" value="3"/>
</dbReference>
<feature type="domain" description="Carrier" evidence="8">
    <location>
        <begin position="3778"/>
        <end position="3855"/>
    </location>
</feature>
<dbReference type="Gene3D" id="1.10.1200.10">
    <property type="entry name" value="ACP-like"/>
    <property type="match status" value="6"/>
</dbReference>
<dbReference type="NCBIfam" id="NF003417">
    <property type="entry name" value="PRK04813.1"/>
    <property type="match status" value="3"/>
</dbReference>
<keyword evidence="3" id="KW-0597">Phosphoprotein</keyword>
<gene>
    <name evidence="9" type="ORF">HMPREF1120_07636</name>
</gene>
<keyword evidence="4" id="KW-0436">Ligase</keyword>
<dbReference type="GeneID" id="20312275"/>
<dbReference type="FunFam" id="3.30.300.30:FF:000015">
    <property type="entry name" value="Nonribosomal peptide synthase SidD"/>
    <property type="match status" value="1"/>
</dbReference>
<feature type="domain" description="Carrier" evidence="8">
    <location>
        <begin position="1598"/>
        <end position="1674"/>
    </location>
</feature>
<dbReference type="GO" id="GO:0005737">
    <property type="term" value="C:cytoplasm"/>
    <property type="evidence" value="ECO:0007669"/>
    <property type="project" value="TreeGrafter"/>
</dbReference>
<dbReference type="InterPro" id="IPR042099">
    <property type="entry name" value="ANL_N_sf"/>
</dbReference>
<sequence>MAPSTNGIQGPRDLSIVNLDRRTLPGPQLLHELVAPPVADRLILDFLLSHGELVKLDYSCFHRLTDALARDIRAQLYREKKDKHVIPVIIPQCPELYIAWVATLKAGAAFCPVSHDVPPERLKFIVKDVDASFVLTTSSTLGRVQQLLPDEICMSLSFKELSDRTPSGESHGSALPAVRPSGPAYVMYTSGSTGMPKGVMVSHLSVTQSLLAHDEHIPHFKRFLQFASPTFDVSIFEVFFPFFRGATLVGCDRERMLSDLPATIRLLDADAAELTPTVAGTLLRRRDAAPCLKTLLTIGEMLTPHVVSEFGGSVDKPSMLYAMYGPTEAAIHCTLAPKLASNASVRSIGQPLQSVTAFILKESDQLEVAALGESGELAIAGQLADGYLNRPDQNRVAFVELPGYGPIYRTGDRAICRPDGQLEILGRLASGQVKLRGQRVELGEIEEVASRTPGVQLAIASIIDDNLVLFCSTSHTIQASEILATCKSWLPSYMRPNEIVVLQEDIPRLPSGKVDRKTLERDFWRPRKTKEDNNFINDTERNIAQVLADELARKVDRSTSLWSLGLDSLRAFKIAANLRQKHRSINAAMLLEAENVADLADLITRSPPVQGLFAAESSYEDSESWIAIENSLRNSTELADLWPAWEKVVPCSTMQVAMLVETSGNENLNFNEICLGLAPDVSFDAFVRAFGIVAERNEILRSGFMATGEQAMPFVHIIWRTIPQGDLSMLRPLQIELVSTPEKEEVLIRVHHALYDGWSWELVMDDLNAILSGADIPLRTQFSAFRSFQHSLFSADSTEHDEYWRRHFEGFVPSSFPNLCSTRPDTPSKDYLLIPLSTSYDQVSVTASTLRCSREAILEAAWSFVLSSYLDSQDVAIGVVFAGRHLPLLGVESVIGPCLSTFPLRTDLNSLRTVRDLVSFVQRQRTGCLNYGNTTLRNINHAAGVRSEKRLFDTLCVWQQTSEGHEHARSKVATIRTRDALDYALVLEFEPHNESIRLKLTFDTSLVPVAHAKLLANQLDYIANEMVHKHDLGLQELWEKAGQGLLSLSNVQPERFSEKFGLTTTIEHLAEADPHRLAVEFVHSFNPDTGHVNKESLTYSHLYEKASRVASALRSKFHVGPDDLVAFIAPRSIELYIGILGAIMSGAGYLCIDPRTPMERIGHIIGESACRLVLTGECLEIEIPNDVPTLSIERVVQQPSAPFMPRRLEYTGDQLAYAVFTSGSTGVPKGVLITRKNLLSNLEDLSRLYPCIPGEDRLLQACSPAFDVSVFEIFWTWHMGMTLCTASNDVLFKDLERFIHVLTITHLSMTPSVAALVNPDAVPRVKLLVTAGEPMNSRVFADWADRGLFQGYGPSETTNICTVRPNVTRSSASNNAGFPLPNTSVFVCRRQERSQTHVAGTATPGDPWMFSPVPKGGTGEIWIGGEQVGRGYIDPTLTAKAFFDHPRYGRLYRSGDIGRLLSDESITILGRDDDQVKLRGQRIELGEINSCLIKYEDVEDAVSLIVNDGHSARLVAFWTPHDQARSLPLAKVTKALFEKLQVMLPSYMIPDSLIRLDSIPLTRQGKIDRAAMVEAYQKLTPEQLQEFSKDHGSSEEENDLSEEERHVAHAISSALEVPPEAIRRNTSFFALGMDSISAIRVARSLRNHFPAVEISMLLRHPSIGQLVLALKNAAQVEENKNLEASFDESLNSDWKATVTATYLQAGLIVDRVLPCTPLQEAMASSSLDSHSSAYQNSLRFRIFSDISRMREAWVHAVSRHQLLRTGFAQTGSADTPFVQVVLKDFPLPWKTEGDHVEPAPDLPFLMYPPWRMTLSQKDGGHQELDLQIHHCLYDAEAMSILLTEIQALLLGQELQPAVPFDNYLSFVLSAQSDEVDQYWRQKLRGYSPSRLGELIKNEDRTPTNVTSVSVHKATLNVVELQNSARESCSTPLALLQVCWTRLLFCLFDKHDICFGNVMSGRNLPIEGVDRVVAPCFNTVPVRVQVQKETSNVELCQYIQQKNVEMLPYQPSSLRRIQRQNSTDSKPLFDTLLLFQGEELELDQQIWTLVEESGDMPFPFILEILMHGSTDVITLKLHSQSANENVLAQLLDCFDAVLLHTTRYLNARALDYSAFAPALPQLKPLNSSAHISDLEDGMQNEQHAHMRNELSHTEALVRDVLMQLKPDIKDNITKDTSIFRLGFDSISAVQIAARLRQQGYTISSADILEAVTIHEIATICKLQTEASQIPVGFDLAAFDRRYRQTICQDNQINEALVQAIRPCTPTQSGILSQFLRSRGRLYFNRIVFRLEDAIDPRRLRDAWAAAQNLHDMLRTGFVETDDPRIPFAMVTYHAGTVPVPWTEGTINGNGGHSANSVPTSRIREHPWQLRFLDGALPALELSMLHSLYDAKSLDIILRDVAYIYAAGRPPNPIELDPVISDIVARSRDEGSREFWVGMLPDLCPTRFPDLRIYTNNEEHFHVACQASQVPREVAEHACHRAGASMQAVCASAWALLLSAYTAQDHVTFGIILSGRNFQQEEQNMVVFPCINTLPFAIQVSPDLPGLLQRTSKRCAGILRHQHTSATSIKRWTGIQEELFDTVIVLQKFDRETGPNRPWSLDNDDATAEYAVSLEIIPKADDLNFQLTFKDSVVPPEQASQILCEFDALFRSILDLRGYEPDLDSLKSVVPAKEERIKTNVRFLHELVEIAATHKPQSIALEFVTSLDGDQPDKASWTYSELDSNGNRIGHLLQSKGARAGELVAVCFDKCPEASFAILGALKAGCGYVAIDPGAPRARKDFILEDSSCAIVLTTGDKKSEFPGDKITVLALDEGMWLKFPAEPPVPSRKLDPQDTCYCLYTSGTTGTPKGCLISHDSAVQAMLSFQRIFEGRWDETSRWLQFASFHFDVSVLEQFWSWSVGITVTSAPRDLLFEDLPGFISALKITHLDLTPSLARLLTPEEVPSLCQGVFIVGGEQVRQDILETWGDTHCLYNFYGPSEVTIGCTVHPQVPKNAKPTNIGQQWDNVTSFVLRPTSQEPVLRGAVGELCLSGPLVGKGYLNRPELTAERFVTLAEYKTGVYRTGDLVRLLHDNSFEFMGRIDDQVKLRGQRLEVAEINHVILSTGSTLKDAVTMVIKHPTQQKDQLVTFFSTEKRRAKNERPLIVSTKDTKELARHLQQRCADMLPAYMVPTYFIAVSSIPLSVNNKVDHKALRGLFEDFAKDVWSSVSGDHPGQEGEASRDAKEVTDILASFLKVPTTSITPSSGLFELGLDSISVIGLSRTLRKHGFKTSDVATILKQPTVRDLAAAVHRKSTFDHGEAVASARDRIKSFGAAHRRTIIQALSVDDKDIENVAPCTPLQEGMMSKALCSEPGDTVYFSSFHFELNDKVDLKRLEEAWKLAQQSISILRTHFVPTSRGVAQVVLRQTHSGVALVTAPSSHKLPCFPPKSSFRAWVGSVKGFSAALPWIVELLESAGKAYMILNIFHGLYDGISVSLLLDVVSRIYNHGHKNLHVGMQFYQILPYGPLCSMPNEKEFWVSKLGNAQSFSLLLPPSETGNEAAPIYLTQSISNTSLEDFCKQLDITTSAFFQAWWLYVLQQRYNVNPLIGVVVSGRALTEVNAEDVIGPMFNTIPFAIDHLKKDSTVSDLIRACHQYNVDVVPYQHSPLRRVAKYLGCSGSNDMFNSLFVFQKPRIYGGQGFLWHELPSQSTPDYPLNMEVEQRGNTFSITLVAKSGSVSEAGARALLRTYVECLQDVKATKSVLPEDFCDSRDEPAVSRQNAMMGQESDTELNGHAEEVQWTEAELAIRDEIAGLASVEKETIGLYKPTLFELGLDSIEAMKLAARLKNVGLKVAVSTIMRSPTVAGIANEINAAPGCLHEESPQHKTGFSIAESQGKYRQILQDHGLVVDSVQRILPVTPMQEGLLLESSKYLNVMVFQLKPGVDLSRLAVAWERVSELEPILRTHFADTEEPELPTAFLQYVTTKHDAVEVILGSGLAQLVKSMESEAAREDLKDQKPRICILSDDEGKSFLVLAMSHALYDAWSMHLLHQQVTNLYHSSRDDEKRPTDVQYESYVQQVINQAQSPVSQRFWSNQLSDAKPTLLAASLPALDNSPPSFLLQKASSNVTLKEALDFCKQQGVTLQSLGLACWSILLAHHLRQIDVCFGVVLSGRTTEGSEGLIFPTFNTVLFRPRIHEYSTKHEMLKGIHMAAVQVSEYQQFPLRDALRYASGQRPGSEFFDSLFTYQKLPESKNSIQSLYEETVSVETTINPPYPFNIEFEAQGDVLVWTLALQAGIGEKMFGEGLLQQLESVLLSLVNAPEDPLFENDQSGVSMCGLPSVQLSSQDDEANGEYGKAKGQAETNRDHEVWTPKEATVREVLSQVSSTGLEKIKKTTGIFHLGLDSVSAIKVAGLLKRKGLRLPVSEIITAQTVEKMAEAADKLQVGNVASSLKTLVPRENQLVYQAVIGRSGIPADDIEDVLPCTGGQIYMLDMCSASSGRWSYPQFWLRVTNMNGSILRRAFDKLVKKVPVLRTTFVNLENKHGREETLQVVLNSEAVGRYRFPWLWQIREDGKGALLLVLRLHHALYDAVSLQLIVSALQKLCNDFDGGQQQQLQLNTSMHEFVSRTSAAWHQAAKEFWTSYLKSNGRGPILYSFVKPGAFDSTRIERFNARVLAMGQIKEKLRTQGISLQAYFFAAYATVYSAMLQLQGHSSDRMVSTGDVVMGIYLANRSLDIDGLTELIAPTFNVVPLRVCVRDDKSLIDTALQIQHDLAEISRAEHCGVSMRDIYAWTNVKIDTYVNFLSLPADSNSDDGDSAAFDAREGTESLSAGRKAVQVRHADVDQNQLEDTEPVSPFLKDSAQHNHTTGWCLVSSPFPNHMFCGL</sequence>
<dbReference type="Proteomes" id="UP000007304">
    <property type="component" value="Unassembled WGS sequence"/>
</dbReference>
<evidence type="ECO:0000256" key="3">
    <source>
        <dbReference type="ARBA" id="ARBA00022553"/>
    </source>
</evidence>
<name>H6C7F5_EXODN</name>
<reference evidence="9" key="1">
    <citation type="submission" date="2011-07" db="EMBL/GenBank/DDBJ databases">
        <title>The Genome Sequence of Exophiala (Wangiella) dermatitidis NIH/UT8656.</title>
        <authorList>
            <consortium name="The Broad Institute Genome Sequencing Platform"/>
            <person name="Cuomo C."/>
            <person name="Wang Z."/>
            <person name="Hunicke-Smith S."/>
            <person name="Szanislo P.J."/>
            <person name="Earl A."/>
            <person name="Young S.K."/>
            <person name="Zeng Q."/>
            <person name="Gargeya S."/>
            <person name="Fitzgerald M."/>
            <person name="Haas B."/>
            <person name="Abouelleil A."/>
            <person name="Alvarado L."/>
            <person name="Arachchi H.M."/>
            <person name="Berlin A."/>
            <person name="Brown A."/>
            <person name="Chapman S.B."/>
            <person name="Chen Z."/>
            <person name="Dunbar C."/>
            <person name="Freedman E."/>
            <person name="Gearin G."/>
            <person name="Gellesch M."/>
            <person name="Goldberg J."/>
            <person name="Griggs A."/>
            <person name="Gujja S."/>
            <person name="Heiman D."/>
            <person name="Howarth C."/>
            <person name="Larson L."/>
            <person name="Lui A."/>
            <person name="MacDonald P.J.P."/>
            <person name="Montmayeur A."/>
            <person name="Murphy C."/>
            <person name="Neiman D."/>
            <person name="Pearson M."/>
            <person name="Priest M."/>
            <person name="Roberts A."/>
            <person name="Saif S."/>
            <person name="Shea T."/>
            <person name="Shenoy N."/>
            <person name="Sisk P."/>
            <person name="Stolte C."/>
            <person name="Sykes S."/>
            <person name="Wortman J."/>
            <person name="Nusbaum C."/>
            <person name="Birren B."/>
        </authorList>
    </citation>
    <scope>NUCLEOTIDE SEQUENCE</scope>
    <source>
        <strain evidence="9">NIH/UT8656</strain>
    </source>
</reference>
<comment type="pathway">
    <text evidence="1">Siderophore biosynthesis.</text>
</comment>
<dbReference type="InterPro" id="IPR023213">
    <property type="entry name" value="CAT-like_dom_sf"/>
</dbReference>
<dbReference type="InterPro" id="IPR020845">
    <property type="entry name" value="AMP-binding_CS"/>
</dbReference>
<dbReference type="Pfam" id="PF00501">
    <property type="entry name" value="AMP-binding"/>
    <property type="match status" value="3"/>
</dbReference>
<dbReference type="Gene3D" id="3.30.559.10">
    <property type="entry name" value="Chloramphenicol acetyltransferase-like domain"/>
    <property type="match status" value="6"/>
</dbReference>
<dbReference type="InterPro" id="IPR009081">
    <property type="entry name" value="PP-bd_ACP"/>
</dbReference>
<dbReference type="OrthoDB" id="416786at2759"/>
<dbReference type="EMBL" id="JH226135">
    <property type="protein sequence ID" value="EHY59651.1"/>
    <property type="molecule type" value="Genomic_DNA"/>
</dbReference>
<dbReference type="SUPFAM" id="SSF52777">
    <property type="entry name" value="CoA-dependent acyltransferases"/>
    <property type="match status" value="12"/>
</dbReference>
<dbReference type="PROSITE" id="PS50075">
    <property type="entry name" value="CARRIER"/>
    <property type="match status" value="6"/>
</dbReference>
<dbReference type="GO" id="GO:0010106">
    <property type="term" value="P:cellular response to iron ion starvation"/>
    <property type="evidence" value="ECO:0007669"/>
    <property type="project" value="UniProtKB-ARBA"/>
</dbReference>
<dbReference type="GO" id="GO:0043041">
    <property type="term" value="P:amino acid activation for nonribosomal peptide biosynthetic process"/>
    <property type="evidence" value="ECO:0007669"/>
    <property type="project" value="TreeGrafter"/>
</dbReference>
<keyword evidence="10" id="KW-1185">Reference proteome</keyword>
<feature type="domain" description="Carrier" evidence="8">
    <location>
        <begin position="4349"/>
        <end position="4425"/>
    </location>
</feature>
<dbReference type="InterPro" id="IPR045851">
    <property type="entry name" value="AMP-bd_C_sf"/>
</dbReference>
<dbReference type="PANTHER" id="PTHR45527">
    <property type="entry name" value="NONRIBOSOMAL PEPTIDE SYNTHETASE"/>
    <property type="match status" value="1"/>
</dbReference>